<evidence type="ECO:0000259" key="2">
    <source>
        <dbReference type="Pfam" id="PF00534"/>
    </source>
</evidence>
<dbReference type="Pfam" id="PF13439">
    <property type="entry name" value="Glyco_transf_4"/>
    <property type="match status" value="1"/>
</dbReference>
<dbReference type="OrthoDB" id="9790710at2"/>
<organism evidence="4 5">
    <name type="scientific">Pacificimonas flava</name>
    <dbReference type="NCBI Taxonomy" id="1234595"/>
    <lineage>
        <taxon>Bacteria</taxon>
        <taxon>Pseudomonadati</taxon>
        <taxon>Pseudomonadota</taxon>
        <taxon>Alphaproteobacteria</taxon>
        <taxon>Sphingomonadales</taxon>
        <taxon>Sphingosinicellaceae</taxon>
        <taxon>Pacificimonas</taxon>
    </lineage>
</organism>
<gene>
    <name evidence="4" type="ORF">C725_1041</name>
</gene>
<dbReference type="Gene3D" id="3.40.50.2000">
    <property type="entry name" value="Glycogen Phosphorylase B"/>
    <property type="match status" value="2"/>
</dbReference>
<dbReference type="PATRIC" id="fig|1234595.3.peg.1042"/>
<evidence type="ECO:0000256" key="1">
    <source>
        <dbReference type="SAM" id="MobiDB-lite"/>
    </source>
</evidence>
<dbReference type="GO" id="GO:0016757">
    <property type="term" value="F:glycosyltransferase activity"/>
    <property type="evidence" value="ECO:0007669"/>
    <property type="project" value="InterPro"/>
</dbReference>
<proteinExistence type="predicted"/>
<comment type="caution">
    <text evidence="4">The sequence shown here is derived from an EMBL/GenBank/DDBJ whole genome shotgun (WGS) entry which is preliminary data.</text>
</comment>
<evidence type="ECO:0000313" key="5">
    <source>
        <dbReference type="Proteomes" id="UP000011717"/>
    </source>
</evidence>
<dbReference type="PANTHER" id="PTHR12526">
    <property type="entry name" value="GLYCOSYLTRANSFERASE"/>
    <property type="match status" value="1"/>
</dbReference>
<accession>M2TBR3</accession>
<dbReference type="EMBL" id="AMRV01000002">
    <property type="protein sequence ID" value="EMD84069.1"/>
    <property type="molecule type" value="Genomic_DNA"/>
</dbReference>
<keyword evidence="4" id="KW-0808">Transferase</keyword>
<protein>
    <submittedName>
        <fullName evidence="4">Glycosyl transferase, group 1</fullName>
    </submittedName>
</protein>
<evidence type="ECO:0000259" key="3">
    <source>
        <dbReference type="Pfam" id="PF13439"/>
    </source>
</evidence>
<dbReference type="InterPro" id="IPR028098">
    <property type="entry name" value="Glyco_trans_4-like_N"/>
</dbReference>
<dbReference type="Pfam" id="PF00534">
    <property type="entry name" value="Glycos_transf_1"/>
    <property type="match status" value="1"/>
</dbReference>
<feature type="domain" description="Glycosyl transferase family 1" evidence="2">
    <location>
        <begin position="171"/>
        <end position="318"/>
    </location>
</feature>
<reference evidence="4 5" key="1">
    <citation type="journal article" date="2013" name="Genome Announc.">
        <title>Draft Genome Sequence of Strain JLT2015T, Belonging to the Family Sphingomonadaceae of the Alphaproteobacteria.</title>
        <authorList>
            <person name="Tang K."/>
            <person name="Liu K."/>
            <person name="Li S."/>
            <person name="Jiao N."/>
        </authorList>
    </citation>
    <scope>NUCLEOTIDE SEQUENCE [LARGE SCALE GENOMIC DNA]</scope>
    <source>
        <strain evidence="4 5">JLT2015</strain>
    </source>
</reference>
<dbReference type="AlphaFoldDB" id="M2TBR3"/>
<dbReference type="RefSeq" id="WP_008600599.1">
    <property type="nucleotide sequence ID" value="NZ_AMRV01000002.1"/>
</dbReference>
<feature type="region of interest" description="Disordered" evidence="1">
    <location>
        <begin position="346"/>
        <end position="367"/>
    </location>
</feature>
<dbReference type="InterPro" id="IPR001296">
    <property type="entry name" value="Glyco_trans_1"/>
</dbReference>
<dbReference type="SUPFAM" id="SSF53756">
    <property type="entry name" value="UDP-Glycosyltransferase/glycogen phosphorylase"/>
    <property type="match status" value="1"/>
</dbReference>
<keyword evidence="5" id="KW-1185">Reference proteome</keyword>
<feature type="domain" description="Glycosyltransferase subfamily 4-like N-terminal" evidence="3">
    <location>
        <begin position="48"/>
        <end position="155"/>
    </location>
</feature>
<sequence>MAPPIRVAHLTASLETGGRERTVAQLCTGRPGDIVITFEADRPVAPFANNLEPRTLDRTKADFADRLRQILSREIDIVHAHGPVAAIYAARALPPEVRLIVTIHADLRSDWRAAKPIWQALRQAGAVSAVSGNLARQVARFTRRPCEIIPSAIDVTVFRAEARPERKGAALQVGTAGRLHPVKRQGDLISAVRMAGRDIALVIAGAGAEYESLFAQARGGNCRFLGAVGDMNAYYRALDLFVLCSAHEGTPLALLEAMAAGLPCIATRVGGIPEIARGECDGVSLVPPRRPDLLAQAIRSLADSPERRRRMAAAARRRAATFDLPAQQSRYESLYRAALARSAEADDGTARNGGAVPAMAEPKGAAI</sequence>
<dbReference type="Proteomes" id="UP000011717">
    <property type="component" value="Unassembled WGS sequence"/>
</dbReference>
<evidence type="ECO:0000313" key="4">
    <source>
        <dbReference type="EMBL" id="EMD84069.1"/>
    </source>
</evidence>
<name>M2TBR3_9SPHN</name>
<dbReference type="CDD" id="cd03801">
    <property type="entry name" value="GT4_PimA-like"/>
    <property type="match status" value="1"/>
</dbReference>